<feature type="compositionally biased region" description="Low complexity" evidence="5">
    <location>
        <begin position="7"/>
        <end position="16"/>
    </location>
</feature>
<feature type="region of interest" description="Disordered" evidence="5">
    <location>
        <begin position="1"/>
        <end position="30"/>
    </location>
</feature>
<organism evidence="7 8">
    <name type="scientific">Sporichthya brevicatena</name>
    <dbReference type="NCBI Taxonomy" id="171442"/>
    <lineage>
        <taxon>Bacteria</taxon>
        <taxon>Bacillati</taxon>
        <taxon>Actinomycetota</taxon>
        <taxon>Actinomycetes</taxon>
        <taxon>Sporichthyales</taxon>
        <taxon>Sporichthyaceae</taxon>
        <taxon>Sporichthya</taxon>
    </lineage>
</organism>
<dbReference type="Gene3D" id="3.10.290.10">
    <property type="entry name" value="RNA-binding S4 domain"/>
    <property type="match status" value="1"/>
</dbReference>
<comment type="caution">
    <text evidence="7">The sequence shown here is derived from an EMBL/GenBank/DDBJ whole genome shotgun (WGS) entry which is preliminary data.</text>
</comment>
<evidence type="ECO:0000259" key="6">
    <source>
        <dbReference type="SMART" id="SM00363"/>
    </source>
</evidence>
<dbReference type="PANTHER" id="PTHR47683:SF2">
    <property type="entry name" value="RNA-BINDING S4 DOMAIN-CONTAINING PROTEIN"/>
    <property type="match status" value="1"/>
</dbReference>
<dbReference type="Proteomes" id="UP001500957">
    <property type="component" value="Unassembled WGS sequence"/>
</dbReference>
<evidence type="ECO:0000313" key="7">
    <source>
        <dbReference type="EMBL" id="GAA0626679.1"/>
    </source>
</evidence>
<comment type="similarity">
    <text evidence="1 4">Belongs to the pseudouridine synthase RsuA family.</text>
</comment>
<sequence>MDDDININDGNINDGNSDGDDFDTADDTTAAGTPVRLQKVLAAAGVGSRRACEDLIAEGRVEVDGRIVTELGTRVDPDTAIIRVDGSRLPTRTGMTYLVLNKPKGVVSTMSDPEGRPCVGDYVRDRKERLFHVGRLDTDTEGLILLTNDGELANRLSHPRYGVTKIYFADVPGPLPRDLSRTLKAGVELEDGVARADKFRQIGLVGGRAQVEIEIHEGRNHIVRRMLEAVGHPVSRLVRVQIGPVNMGNLAPGRMRHLTTHEISALLTASESTDKPRKAPAKVPGTTAAKPAAKRGGKRPDPARKNVGAPSVRKAAAERKAATAKQAPAKKAAAKKTVAKKTVAKQTVAKKTAPRPKRPRG</sequence>
<name>A0ABN1H1W3_9ACTN</name>
<feature type="compositionally biased region" description="Acidic residues" evidence="5">
    <location>
        <begin position="17"/>
        <end position="26"/>
    </location>
</feature>
<evidence type="ECO:0000256" key="5">
    <source>
        <dbReference type="SAM" id="MobiDB-lite"/>
    </source>
</evidence>
<feature type="region of interest" description="Disordered" evidence="5">
    <location>
        <begin position="268"/>
        <end position="361"/>
    </location>
</feature>
<dbReference type="InterPro" id="IPR020094">
    <property type="entry name" value="TruA/RsuA/RluB/E/F_N"/>
</dbReference>
<reference evidence="7 8" key="1">
    <citation type="journal article" date="2019" name="Int. J. Syst. Evol. Microbiol.">
        <title>The Global Catalogue of Microorganisms (GCM) 10K type strain sequencing project: providing services to taxonomists for standard genome sequencing and annotation.</title>
        <authorList>
            <consortium name="The Broad Institute Genomics Platform"/>
            <consortium name="The Broad Institute Genome Sequencing Center for Infectious Disease"/>
            <person name="Wu L."/>
            <person name="Ma J."/>
        </authorList>
    </citation>
    <scope>NUCLEOTIDE SEQUENCE [LARGE SCALE GENOMIC DNA]</scope>
    <source>
        <strain evidence="7 8">JCM 10671</strain>
    </source>
</reference>
<dbReference type="InterPro" id="IPR000748">
    <property type="entry name" value="PsdUridine_synth_RsuA/RluB/E/F"/>
</dbReference>
<dbReference type="CDD" id="cd02870">
    <property type="entry name" value="PseudoU_synth_RsuA_like"/>
    <property type="match status" value="1"/>
</dbReference>
<feature type="compositionally biased region" description="Basic residues" evidence="5">
    <location>
        <begin position="332"/>
        <end position="343"/>
    </location>
</feature>
<evidence type="ECO:0000313" key="8">
    <source>
        <dbReference type="Proteomes" id="UP001500957"/>
    </source>
</evidence>
<dbReference type="Pfam" id="PF00849">
    <property type="entry name" value="PseudoU_synth_2"/>
    <property type="match status" value="1"/>
</dbReference>
<dbReference type="InterPro" id="IPR036986">
    <property type="entry name" value="S4_RNA-bd_sf"/>
</dbReference>
<dbReference type="PANTHER" id="PTHR47683">
    <property type="entry name" value="PSEUDOURIDINE SYNTHASE FAMILY PROTEIN-RELATED"/>
    <property type="match status" value="1"/>
</dbReference>
<dbReference type="PROSITE" id="PS01149">
    <property type="entry name" value="PSI_RSU"/>
    <property type="match status" value="1"/>
</dbReference>
<dbReference type="SMART" id="SM00363">
    <property type="entry name" value="S4"/>
    <property type="match status" value="1"/>
</dbReference>
<feature type="domain" description="RNA-binding S4" evidence="6">
    <location>
        <begin position="35"/>
        <end position="94"/>
    </location>
</feature>
<dbReference type="SUPFAM" id="SSF55174">
    <property type="entry name" value="Alpha-L RNA-binding motif"/>
    <property type="match status" value="1"/>
</dbReference>
<dbReference type="SUPFAM" id="SSF55120">
    <property type="entry name" value="Pseudouridine synthase"/>
    <property type="match status" value="1"/>
</dbReference>
<evidence type="ECO:0000256" key="1">
    <source>
        <dbReference type="ARBA" id="ARBA00008348"/>
    </source>
</evidence>
<dbReference type="InterPro" id="IPR006145">
    <property type="entry name" value="PsdUridine_synth_RsuA/RluA"/>
</dbReference>
<gene>
    <name evidence="7" type="ORF">GCM10009547_32730</name>
</gene>
<evidence type="ECO:0000256" key="2">
    <source>
        <dbReference type="ARBA" id="ARBA00023235"/>
    </source>
</evidence>
<dbReference type="InterPro" id="IPR002942">
    <property type="entry name" value="S4_RNA-bd"/>
</dbReference>
<feature type="compositionally biased region" description="Basic residues" evidence="5">
    <location>
        <begin position="352"/>
        <end position="361"/>
    </location>
</feature>
<dbReference type="EC" id="5.4.99.-" evidence="4"/>
<evidence type="ECO:0000256" key="3">
    <source>
        <dbReference type="PROSITE-ProRule" id="PRU00182"/>
    </source>
</evidence>
<keyword evidence="8" id="KW-1185">Reference proteome</keyword>
<dbReference type="InterPro" id="IPR018496">
    <property type="entry name" value="PsdUridine_synth_RsuA/RluB_CS"/>
</dbReference>
<proteinExistence type="inferred from homology"/>
<dbReference type="Gene3D" id="3.30.70.1560">
    <property type="entry name" value="Alpha-L RNA-binding motif"/>
    <property type="match status" value="1"/>
</dbReference>
<keyword evidence="2 4" id="KW-0413">Isomerase</keyword>
<evidence type="ECO:0000256" key="4">
    <source>
        <dbReference type="RuleBase" id="RU003887"/>
    </source>
</evidence>
<feature type="compositionally biased region" description="Low complexity" evidence="5">
    <location>
        <begin position="281"/>
        <end position="291"/>
    </location>
</feature>
<dbReference type="PROSITE" id="PS50889">
    <property type="entry name" value="S4"/>
    <property type="match status" value="1"/>
</dbReference>
<dbReference type="InterPro" id="IPR042092">
    <property type="entry name" value="PsdUridine_s_RsuA/RluB/E/F_cat"/>
</dbReference>
<dbReference type="NCBIfam" id="TIGR00093">
    <property type="entry name" value="pseudouridine synthase"/>
    <property type="match status" value="1"/>
</dbReference>
<accession>A0ABN1H1W3</accession>
<dbReference type="Pfam" id="PF01479">
    <property type="entry name" value="S4"/>
    <property type="match status" value="1"/>
</dbReference>
<dbReference type="Gene3D" id="3.30.70.580">
    <property type="entry name" value="Pseudouridine synthase I, catalytic domain, N-terminal subdomain"/>
    <property type="match status" value="1"/>
</dbReference>
<dbReference type="InterPro" id="IPR020103">
    <property type="entry name" value="PsdUridine_synth_cat_dom_sf"/>
</dbReference>
<dbReference type="EMBL" id="BAAAHE010000026">
    <property type="protein sequence ID" value="GAA0626679.1"/>
    <property type="molecule type" value="Genomic_DNA"/>
</dbReference>
<dbReference type="CDD" id="cd00165">
    <property type="entry name" value="S4"/>
    <property type="match status" value="1"/>
</dbReference>
<dbReference type="RefSeq" id="WP_344606646.1">
    <property type="nucleotide sequence ID" value="NZ_BAAAHE010000026.1"/>
</dbReference>
<protein>
    <recommendedName>
        <fullName evidence="4">Pseudouridine synthase</fullName>
        <ecNumber evidence="4">5.4.99.-</ecNumber>
    </recommendedName>
</protein>
<dbReference type="InterPro" id="IPR050343">
    <property type="entry name" value="RsuA_PseudoU_synthase"/>
</dbReference>
<keyword evidence="3" id="KW-0694">RNA-binding</keyword>